<comment type="caution">
    <text evidence="2">The sequence shown here is derived from an EMBL/GenBank/DDBJ whole genome shotgun (WGS) entry which is preliminary data.</text>
</comment>
<protein>
    <recommendedName>
        <fullName evidence="1">NACHT C-terminal Alpha/Beta domain-containing protein</fullName>
    </recommendedName>
</protein>
<evidence type="ECO:0000313" key="2">
    <source>
        <dbReference type="EMBL" id="HGG00652.1"/>
    </source>
</evidence>
<evidence type="ECO:0000259" key="1">
    <source>
        <dbReference type="Pfam" id="PF22724"/>
    </source>
</evidence>
<accession>A0A7C3VGB0</accession>
<proteinExistence type="predicted"/>
<dbReference type="InterPro" id="IPR054611">
    <property type="entry name" value="NCAB"/>
</dbReference>
<name>A0A7C3VGB0_9CYAN</name>
<dbReference type="AlphaFoldDB" id="A0A7C3VGB0"/>
<dbReference type="Pfam" id="PF22724">
    <property type="entry name" value="NCAB1"/>
    <property type="match status" value="1"/>
</dbReference>
<feature type="domain" description="NACHT C-terminal Alpha/Beta" evidence="1">
    <location>
        <begin position="43"/>
        <end position="176"/>
    </location>
</feature>
<organism evidence="2">
    <name type="scientific">Planktothricoides sp. SpSt-374</name>
    <dbReference type="NCBI Taxonomy" id="2282167"/>
    <lineage>
        <taxon>Bacteria</taxon>
        <taxon>Bacillati</taxon>
        <taxon>Cyanobacteriota</taxon>
        <taxon>Cyanophyceae</taxon>
        <taxon>Oscillatoriophycideae</taxon>
        <taxon>Oscillatoriales</taxon>
        <taxon>Oscillatoriaceae</taxon>
        <taxon>Planktothricoides</taxon>
    </lineage>
</organism>
<reference evidence="2" key="1">
    <citation type="journal article" date="2020" name="mSystems">
        <title>Genome- and Community-Level Interaction Insights into Carbon Utilization and Element Cycling Functions of Hydrothermarchaeota in Hydrothermal Sediment.</title>
        <authorList>
            <person name="Zhou Z."/>
            <person name="Liu Y."/>
            <person name="Xu W."/>
            <person name="Pan J."/>
            <person name="Luo Z.H."/>
            <person name="Li M."/>
        </authorList>
    </citation>
    <scope>NUCLEOTIDE SEQUENCE [LARGE SCALE GENOMIC DNA]</scope>
    <source>
        <strain evidence="2">SpSt-374</strain>
    </source>
</reference>
<gene>
    <name evidence="2" type="ORF">ENR15_08375</name>
</gene>
<sequence>MPYPEFYQAWHAEPTVHPEVADYTAVGYSSIAQSLNQQLILDRLPQEVQPTTQTYPLFINIATLAGVTDTSAIAQEFCNKIYTVAFPDNTHIPEVNNAAQLKRWVPKIRQQLAKSDLALIITGCKPEQNLVNFCHQISDVFHIAWITDEPVSPPWRGFLPHQQNLSDVIQTWMDEIG</sequence>
<dbReference type="EMBL" id="DSPX01000082">
    <property type="protein sequence ID" value="HGG00652.1"/>
    <property type="molecule type" value="Genomic_DNA"/>
</dbReference>